<organism evidence="1 2">
    <name type="scientific">Aspergillus brunneoviolaceus CBS 621.78</name>
    <dbReference type="NCBI Taxonomy" id="1450534"/>
    <lineage>
        <taxon>Eukaryota</taxon>
        <taxon>Fungi</taxon>
        <taxon>Dikarya</taxon>
        <taxon>Ascomycota</taxon>
        <taxon>Pezizomycotina</taxon>
        <taxon>Eurotiomycetes</taxon>
        <taxon>Eurotiomycetidae</taxon>
        <taxon>Eurotiales</taxon>
        <taxon>Aspergillaceae</taxon>
        <taxon>Aspergillus</taxon>
        <taxon>Aspergillus subgen. Circumdati</taxon>
    </lineage>
</organism>
<proteinExistence type="predicted"/>
<protein>
    <submittedName>
        <fullName evidence="1">Uncharacterized protein</fullName>
    </submittedName>
</protein>
<gene>
    <name evidence="1" type="ORF">BO95DRAFT_238851</name>
</gene>
<evidence type="ECO:0000313" key="2">
    <source>
        <dbReference type="Proteomes" id="UP000249057"/>
    </source>
</evidence>
<name>A0ACD1FZ24_9EURO</name>
<dbReference type="Proteomes" id="UP000249057">
    <property type="component" value="Unassembled WGS sequence"/>
</dbReference>
<dbReference type="EMBL" id="KZ825376">
    <property type="protein sequence ID" value="RAH42224.1"/>
    <property type="molecule type" value="Genomic_DNA"/>
</dbReference>
<sequence>MTDTRLLIASRHERMKCGDHPDYTILYYTLAFMTLMPRPSSLPSSSSSALLRSPSLRRSHAIARVTLARPYHTILYYTITSPRYSASSVLVLVLLPPSFHATAGYSVSRPYPTITSPGIQHPPNVLLPPISLRFR</sequence>
<evidence type="ECO:0000313" key="1">
    <source>
        <dbReference type="EMBL" id="RAH42224.1"/>
    </source>
</evidence>
<accession>A0ACD1FZ24</accession>
<keyword evidence="2" id="KW-1185">Reference proteome</keyword>
<reference evidence="1" key="1">
    <citation type="submission" date="2018-02" db="EMBL/GenBank/DDBJ databases">
        <title>The genomes of Aspergillus section Nigri reveals drivers in fungal speciation.</title>
        <authorList>
            <consortium name="DOE Joint Genome Institute"/>
            <person name="Vesth T.C."/>
            <person name="Nybo J."/>
            <person name="Theobald S."/>
            <person name="Brandl J."/>
            <person name="Frisvad J.C."/>
            <person name="Nielsen K.F."/>
            <person name="Lyhne E.K."/>
            <person name="Kogle M.E."/>
            <person name="Kuo A."/>
            <person name="Riley R."/>
            <person name="Clum A."/>
            <person name="Nolan M."/>
            <person name="Lipzen A."/>
            <person name="Salamov A."/>
            <person name="Henrissat B."/>
            <person name="Wiebenga A."/>
            <person name="De vries R.P."/>
            <person name="Grigoriev I.V."/>
            <person name="Mortensen U.H."/>
            <person name="Andersen M.R."/>
            <person name="Baker S.E."/>
        </authorList>
    </citation>
    <scope>NUCLEOTIDE SEQUENCE</scope>
    <source>
        <strain evidence="1">CBS 621.78</strain>
    </source>
</reference>